<comment type="caution">
    <text evidence="2">The sequence shown here is derived from an EMBL/GenBank/DDBJ whole genome shotgun (WGS) entry which is preliminary data.</text>
</comment>
<sequence length="338" mass="37653">MADEKKSTQSSAAKNAPKSSDPPKSLAGPSNAGNPEKTTRYTNDRRPFISNALKRRRETMARPFREGANGEDEKSNKRKKLEWADEKAGKPGSFKLNANAAPFTPLSKALRYPPWNRENEPIFDATGARFYDNKWGRARTKYREWYDLSSYPAGDREFDHVDPKIHALVELAVDRVITVPVMRVINNALKHDKKNWADPDESKRAQFAKTGPPGLHRSAGGIFGGNSSNSSSNSINNRNNSKIWGGESEITKKEILDLWDAGARARRERESRGAGFYDDDDDDDDGDFEGDDGVLIFGPNDGGFAGVGGQEEEEEEEEDDGRFGGLDSAYGPGFWRWN</sequence>
<feature type="compositionally biased region" description="Low complexity" evidence="1">
    <location>
        <begin position="226"/>
        <end position="241"/>
    </location>
</feature>
<dbReference type="EMBL" id="JBBPHU010000005">
    <property type="protein sequence ID" value="KAK7517727.1"/>
    <property type="molecule type" value="Genomic_DNA"/>
</dbReference>
<accession>A0ABR1KPS9</accession>
<proteinExistence type="predicted"/>
<feature type="compositionally biased region" description="Gly residues" evidence="1">
    <location>
        <begin position="300"/>
        <end position="309"/>
    </location>
</feature>
<protein>
    <submittedName>
        <fullName evidence="2">Uncharacterized protein</fullName>
    </submittedName>
</protein>
<reference evidence="2 3" key="1">
    <citation type="submission" date="2024-04" db="EMBL/GenBank/DDBJ databases">
        <title>Phyllosticta paracitricarpa is synonymous to the EU quarantine fungus P. citricarpa based on phylogenomic analyses.</title>
        <authorList>
            <consortium name="Lawrence Berkeley National Laboratory"/>
            <person name="Van Ingen-Buijs V.A."/>
            <person name="Van Westerhoven A.C."/>
            <person name="Haridas S."/>
            <person name="Skiadas P."/>
            <person name="Martin F."/>
            <person name="Groenewald J.Z."/>
            <person name="Crous P.W."/>
            <person name="Seidl M.F."/>
        </authorList>
    </citation>
    <scope>NUCLEOTIDE SEQUENCE [LARGE SCALE GENOMIC DNA]</scope>
    <source>
        <strain evidence="2 3">CBS 123371</strain>
    </source>
</reference>
<gene>
    <name evidence="2" type="ORF">IWZ03DRAFT_414562</name>
</gene>
<name>A0ABR1KPS9_9PEZI</name>
<feature type="compositionally biased region" description="Basic and acidic residues" evidence="1">
    <location>
        <begin position="37"/>
        <end position="47"/>
    </location>
</feature>
<feature type="region of interest" description="Disordered" evidence="1">
    <location>
        <begin position="1"/>
        <end position="96"/>
    </location>
</feature>
<feature type="compositionally biased region" description="Acidic residues" evidence="1">
    <location>
        <begin position="310"/>
        <end position="320"/>
    </location>
</feature>
<feature type="region of interest" description="Disordered" evidence="1">
    <location>
        <begin position="269"/>
        <end position="338"/>
    </location>
</feature>
<feature type="compositionally biased region" description="Basic and acidic residues" evidence="1">
    <location>
        <begin position="194"/>
        <end position="204"/>
    </location>
</feature>
<evidence type="ECO:0000313" key="3">
    <source>
        <dbReference type="Proteomes" id="UP001363622"/>
    </source>
</evidence>
<evidence type="ECO:0000256" key="1">
    <source>
        <dbReference type="SAM" id="MobiDB-lite"/>
    </source>
</evidence>
<feature type="compositionally biased region" description="Acidic residues" evidence="1">
    <location>
        <begin position="277"/>
        <end position="292"/>
    </location>
</feature>
<organism evidence="2 3">
    <name type="scientific">Phyllosticta citriasiana</name>
    <dbReference type="NCBI Taxonomy" id="595635"/>
    <lineage>
        <taxon>Eukaryota</taxon>
        <taxon>Fungi</taxon>
        <taxon>Dikarya</taxon>
        <taxon>Ascomycota</taxon>
        <taxon>Pezizomycotina</taxon>
        <taxon>Dothideomycetes</taxon>
        <taxon>Dothideomycetes incertae sedis</taxon>
        <taxon>Botryosphaeriales</taxon>
        <taxon>Phyllostictaceae</taxon>
        <taxon>Phyllosticta</taxon>
    </lineage>
</organism>
<keyword evidence="3" id="KW-1185">Reference proteome</keyword>
<evidence type="ECO:0000313" key="2">
    <source>
        <dbReference type="EMBL" id="KAK7517727.1"/>
    </source>
</evidence>
<dbReference type="Proteomes" id="UP001363622">
    <property type="component" value="Unassembled WGS sequence"/>
</dbReference>
<feature type="region of interest" description="Disordered" evidence="1">
    <location>
        <begin position="194"/>
        <end position="243"/>
    </location>
</feature>
<feature type="compositionally biased region" description="Basic and acidic residues" evidence="1">
    <location>
        <begin position="71"/>
        <end position="89"/>
    </location>
</feature>